<keyword evidence="3" id="KW-1185">Reference proteome</keyword>
<accession>A0ABR8R2A3</accession>
<proteinExistence type="predicted"/>
<comment type="caution">
    <text evidence="2">The sequence shown here is derived from an EMBL/GenBank/DDBJ whole genome shotgun (WGS) entry which is preliminary data.</text>
</comment>
<dbReference type="EMBL" id="JACSQU010000002">
    <property type="protein sequence ID" value="MBD7941911.1"/>
    <property type="molecule type" value="Genomic_DNA"/>
</dbReference>
<evidence type="ECO:0000313" key="2">
    <source>
        <dbReference type="EMBL" id="MBD7941911.1"/>
    </source>
</evidence>
<gene>
    <name evidence="2" type="ORF">H9656_10990</name>
</gene>
<evidence type="ECO:0000256" key="1">
    <source>
        <dbReference type="SAM" id="MobiDB-lite"/>
    </source>
</evidence>
<feature type="compositionally biased region" description="Basic and acidic residues" evidence="1">
    <location>
        <begin position="105"/>
        <end position="119"/>
    </location>
</feature>
<organism evidence="2 3">
    <name type="scientific">Brevundimonas guildfordensis</name>
    <dbReference type="NCBI Taxonomy" id="2762241"/>
    <lineage>
        <taxon>Bacteria</taxon>
        <taxon>Pseudomonadati</taxon>
        <taxon>Pseudomonadota</taxon>
        <taxon>Alphaproteobacteria</taxon>
        <taxon>Caulobacterales</taxon>
        <taxon>Caulobacteraceae</taxon>
        <taxon>Brevundimonas</taxon>
    </lineage>
</organism>
<protein>
    <submittedName>
        <fullName evidence="2">Uncharacterized protein</fullName>
    </submittedName>
</protein>
<dbReference type="RefSeq" id="WP_191744281.1">
    <property type="nucleotide sequence ID" value="NZ_JACSQU010000002.1"/>
</dbReference>
<reference evidence="2 3" key="1">
    <citation type="submission" date="2020-08" db="EMBL/GenBank/DDBJ databases">
        <title>A Genomic Blueprint of the Chicken Gut Microbiome.</title>
        <authorList>
            <person name="Gilroy R."/>
            <person name="Ravi A."/>
            <person name="Getino M."/>
            <person name="Pursley I."/>
            <person name="Horton D.L."/>
            <person name="Alikhan N.-F."/>
            <person name="Baker D."/>
            <person name="Gharbi K."/>
            <person name="Hall N."/>
            <person name="Watson M."/>
            <person name="Adriaenssens E.M."/>
            <person name="Foster-Nyarko E."/>
            <person name="Jarju S."/>
            <person name="Secka A."/>
            <person name="Antonio M."/>
            <person name="Oren A."/>
            <person name="Chaudhuri R."/>
            <person name="La Ragione R.M."/>
            <person name="Hildebrand F."/>
            <person name="Pallen M.J."/>
        </authorList>
    </citation>
    <scope>NUCLEOTIDE SEQUENCE [LARGE SCALE GENOMIC DNA]</scope>
    <source>
        <strain evidence="2 3">Sa3CVA3</strain>
    </source>
</reference>
<dbReference type="Proteomes" id="UP000638918">
    <property type="component" value="Unassembled WGS sequence"/>
</dbReference>
<name>A0ABR8R2A3_9CAUL</name>
<sequence>MIEENFVRLYAYDFVQMAVRSGLGQDVDAALQRRLAEARTHAVVMDSHKSKGHLAALINRVRDEASRVDSRAVRYGDDPALAAHQRFRFLSDVAEALDAPPPTRSPDRLSARRAADDANPRNVKAQADTQHVD</sequence>
<feature type="region of interest" description="Disordered" evidence="1">
    <location>
        <begin position="94"/>
        <end position="133"/>
    </location>
</feature>
<evidence type="ECO:0000313" key="3">
    <source>
        <dbReference type="Proteomes" id="UP000638918"/>
    </source>
</evidence>